<dbReference type="Gene3D" id="1.10.3720.10">
    <property type="entry name" value="MetI-like"/>
    <property type="match status" value="1"/>
</dbReference>
<evidence type="ECO:0000256" key="1">
    <source>
        <dbReference type="ARBA" id="ARBA00004651"/>
    </source>
</evidence>
<evidence type="ECO:0000256" key="5">
    <source>
        <dbReference type="ARBA" id="ARBA00022989"/>
    </source>
</evidence>
<evidence type="ECO:0000256" key="3">
    <source>
        <dbReference type="ARBA" id="ARBA00022475"/>
    </source>
</evidence>
<dbReference type="SUPFAM" id="SSF161098">
    <property type="entry name" value="MetI-like"/>
    <property type="match status" value="1"/>
</dbReference>
<evidence type="ECO:0000256" key="4">
    <source>
        <dbReference type="ARBA" id="ARBA00022692"/>
    </source>
</evidence>
<feature type="transmembrane region" description="Helical" evidence="7">
    <location>
        <begin position="166"/>
        <end position="187"/>
    </location>
</feature>
<dbReference type="Proteomes" id="UP001202922">
    <property type="component" value="Unassembled WGS sequence"/>
</dbReference>
<evidence type="ECO:0000313" key="10">
    <source>
        <dbReference type="Proteomes" id="UP001202922"/>
    </source>
</evidence>
<dbReference type="RefSeq" id="WP_241051227.1">
    <property type="nucleotide sequence ID" value="NZ_JAKZBV010000001.1"/>
</dbReference>
<name>A0ABS9TX76_9MICC</name>
<keyword evidence="5 7" id="KW-1133">Transmembrane helix</keyword>
<dbReference type="InterPro" id="IPR035906">
    <property type="entry name" value="MetI-like_sf"/>
</dbReference>
<evidence type="ECO:0000259" key="8">
    <source>
        <dbReference type="PROSITE" id="PS50928"/>
    </source>
</evidence>
<dbReference type="EMBL" id="JAKZBV010000001">
    <property type="protein sequence ID" value="MCH6469038.1"/>
    <property type="molecule type" value="Genomic_DNA"/>
</dbReference>
<keyword evidence="6 7" id="KW-0472">Membrane</keyword>
<comment type="subcellular location">
    <subcellularLocation>
        <location evidence="1 7">Cell membrane</location>
        <topology evidence="1 7">Multi-pass membrane protein</topology>
    </subcellularLocation>
</comment>
<accession>A0ABS9TX76</accession>
<dbReference type="InterPro" id="IPR051393">
    <property type="entry name" value="ABC_transporter_permease"/>
</dbReference>
<feature type="transmembrane region" description="Helical" evidence="7">
    <location>
        <begin position="268"/>
        <end position="291"/>
    </location>
</feature>
<gene>
    <name evidence="9" type="ORF">L0M17_03385</name>
</gene>
<dbReference type="Pfam" id="PF00528">
    <property type="entry name" value="BPD_transp_1"/>
    <property type="match status" value="1"/>
</dbReference>
<keyword evidence="3" id="KW-1003">Cell membrane</keyword>
<comment type="similarity">
    <text evidence="7">Belongs to the binding-protein-dependent transport system permease family.</text>
</comment>
<feature type="transmembrane region" description="Helical" evidence="7">
    <location>
        <begin position="16"/>
        <end position="35"/>
    </location>
</feature>
<sequence length="302" mass="33387">MPRIRKVRRLSTRDKIVLTAMVAIPTLIELVFVWLPTLFSIGLSFTRWNGLDLTDIHPAGLANYQYVAQNYPPFWPAVQHNILWLLFLGIIATPLGLLLAVLLDQQIRGSRIYQSIFFAPVMLSLALVGAIWQLFYQRDHGLLNFLLGTAGTPAAVDWFGDSNVNIWAALVAATWRHAGYVMLLYLAGLKGVDPALKEAAAIDGANAYQTFFRVVFPAMRPINIVIVVITIIESLRAFDIVYVINRGTNGLELISALVIQNLVGEGQVIGVGSALATILLVISLVPIIFYLTRTFGKEAKEQ</sequence>
<feature type="transmembrane region" description="Helical" evidence="7">
    <location>
        <begin position="115"/>
        <end position="135"/>
    </location>
</feature>
<keyword evidence="4 7" id="KW-0812">Transmembrane</keyword>
<proteinExistence type="inferred from homology"/>
<keyword evidence="10" id="KW-1185">Reference proteome</keyword>
<organism evidence="9 10">
    <name type="scientific">Sinomonas terrae</name>
    <dbReference type="NCBI Taxonomy" id="2908838"/>
    <lineage>
        <taxon>Bacteria</taxon>
        <taxon>Bacillati</taxon>
        <taxon>Actinomycetota</taxon>
        <taxon>Actinomycetes</taxon>
        <taxon>Micrococcales</taxon>
        <taxon>Micrococcaceae</taxon>
        <taxon>Sinomonas</taxon>
    </lineage>
</organism>
<dbReference type="PANTHER" id="PTHR30193">
    <property type="entry name" value="ABC TRANSPORTER PERMEASE PROTEIN"/>
    <property type="match status" value="1"/>
</dbReference>
<keyword evidence="2 7" id="KW-0813">Transport</keyword>
<dbReference type="PROSITE" id="PS50928">
    <property type="entry name" value="ABC_TM1"/>
    <property type="match status" value="1"/>
</dbReference>
<reference evidence="9 10" key="1">
    <citation type="submission" date="2022-03" db="EMBL/GenBank/DDBJ databases">
        <title>Sinomonas sp. isolated from a soil.</title>
        <authorList>
            <person name="Han J."/>
            <person name="Kim D.-U."/>
        </authorList>
    </citation>
    <scope>NUCLEOTIDE SEQUENCE [LARGE SCALE GENOMIC DNA]</scope>
    <source>
        <strain evidence="9 10">5-5</strain>
    </source>
</reference>
<dbReference type="PANTHER" id="PTHR30193:SF37">
    <property type="entry name" value="INNER MEMBRANE ABC TRANSPORTER PERMEASE PROTEIN YCJO"/>
    <property type="match status" value="1"/>
</dbReference>
<comment type="caution">
    <text evidence="9">The sequence shown here is derived from an EMBL/GenBank/DDBJ whole genome shotgun (WGS) entry which is preliminary data.</text>
</comment>
<dbReference type="CDD" id="cd06261">
    <property type="entry name" value="TM_PBP2"/>
    <property type="match status" value="1"/>
</dbReference>
<evidence type="ECO:0000256" key="7">
    <source>
        <dbReference type="RuleBase" id="RU363032"/>
    </source>
</evidence>
<protein>
    <submittedName>
        <fullName evidence="9">Sugar ABC transporter permease</fullName>
    </submittedName>
</protein>
<evidence type="ECO:0000313" key="9">
    <source>
        <dbReference type="EMBL" id="MCH6469038.1"/>
    </source>
</evidence>
<feature type="transmembrane region" description="Helical" evidence="7">
    <location>
        <begin position="82"/>
        <end position="103"/>
    </location>
</feature>
<feature type="domain" description="ABC transmembrane type-1" evidence="8">
    <location>
        <begin position="78"/>
        <end position="290"/>
    </location>
</feature>
<dbReference type="InterPro" id="IPR000515">
    <property type="entry name" value="MetI-like"/>
</dbReference>
<evidence type="ECO:0000256" key="6">
    <source>
        <dbReference type="ARBA" id="ARBA00023136"/>
    </source>
</evidence>
<evidence type="ECO:0000256" key="2">
    <source>
        <dbReference type="ARBA" id="ARBA00022448"/>
    </source>
</evidence>